<dbReference type="PANTHER" id="PTHR30288:SF0">
    <property type="entry name" value="FLAGELLAR HOOK-ASSOCIATED PROTEIN 2"/>
    <property type="match status" value="1"/>
</dbReference>
<proteinExistence type="inferred from homology"/>
<dbReference type="Pfam" id="PF07196">
    <property type="entry name" value="Flagellin_IN"/>
    <property type="match status" value="1"/>
</dbReference>
<keyword evidence="4 5" id="KW-0975">Bacterial flagellum</keyword>
<sequence>MRIGGLASGIDTESIIRDMMKAHRIPLDKITQKKQYTQWQLDDYRSTNRDLRKSSDKLFDTVMKQSTYMKKNVSVSDEKAVSITAKGSTSDFSGTIEVKRLATQATLQSGVLKHGDEKITDAQAKTLQFKDMEIKKDQFMISGKDTLTITAPGKDAVDIEVLETDTIDSLLAKINEKSGVSAFFDSGTGKIAMSAKDSGKGIIKISSKTNLVENLKLNAPKPPDPDNPDALVPLFEPEGPRASYGADAKFTFNGLETTRPSNTFTINGFEVSLKQATTSPVTFSSSTDTDQVLDSVVEFVNDYNEMIEKLNSKIKEKQFKSFHPLSAEQKADMKEKEIELWEEKAMSGTLKGDPALSSMLNNLRSIMSASVNTTDKDGKSLDKEGKQITISLHDLGIETTSNYLDNGKLTINEDKLRAKISENPNAVYDLIGGKDNGIAQKYRTELQDAQKKITVKAGSSTTVNDNYALGRSMKSMDQQIERFERKLQMMEDRYWKQFTAMEKAFQRANDQSTQLMNSLGGM</sequence>
<evidence type="ECO:0000256" key="4">
    <source>
        <dbReference type="ARBA" id="ARBA00023143"/>
    </source>
</evidence>
<keyword evidence="5" id="KW-0964">Secreted</keyword>
<protein>
    <recommendedName>
        <fullName evidence="5">Flagellar hook-associated protein 2</fullName>
        <shortName evidence="5">HAP2</shortName>
    </recommendedName>
    <alternativeName>
        <fullName evidence="5">Flagellar cap protein</fullName>
    </alternativeName>
</protein>
<keyword evidence="9" id="KW-1185">Reference proteome</keyword>
<evidence type="ECO:0000313" key="8">
    <source>
        <dbReference type="EMBL" id="ARF15110.1"/>
    </source>
</evidence>
<evidence type="ECO:0000256" key="2">
    <source>
        <dbReference type="ARBA" id="ARBA00011255"/>
    </source>
</evidence>
<comment type="similarity">
    <text evidence="1 5">Belongs to the FliD family.</text>
</comment>
<evidence type="ECO:0000256" key="1">
    <source>
        <dbReference type="ARBA" id="ARBA00009764"/>
    </source>
</evidence>
<dbReference type="PANTHER" id="PTHR30288">
    <property type="entry name" value="FLAGELLAR CAP/ASSEMBLY PROTEIN FLID"/>
    <property type="match status" value="1"/>
</dbReference>
<dbReference type="InterPro" id="IPR003481">
    <property type="entry name" value="FliD_N"/>
</dbReference>
<comment type="function">
    <text evidence="5">Required for morphogenesis and for the elongation of the flagellar filament by facilitating polymerization of the flagellin monomers at the tip of growing filament. Forms a capping structure, which prevents flagellin subunits (transported through the central channel of the flagellum) from leaking out without polymerization at the distal end.</text>
</comment>
<dbReference type="Proteomes" id="UP000192486">
    <property type="component" value="Chromosome"/>
</dbReference>
<feature type="domain" description="Flagellar hook-associated protein 2 N-terminal" evidence="6">
    <location>
        <begin position="8"/>
        <end position="104"/>
    </location>
</feature>
<comment type="subcellular location">
    <subcellularLocation>
        <location evidence="5">Secreted</location>
    </subcellularLocation>
    <subcellularLocation>
        <location evidence="5">Bacterial flagellum</location>
    </subcellularLocation>
</comment>
<dbReference type="RefSeq" id="WP_029052511.1">
    <property type="nucleotide sequence ID" value="NZ_CP015108.1"/>
</dbReference>
<evidence type="ECO:0000256" key="3">
    <source>
        <dbReference type="ARBA" id="ARBA00023054"/>
    </source>
</evidence>
<comment type="subunit">
    <text evidence="2 5">Homopentamer.</text>
</comment>
<dbReference type="InterPro" id="IPR040026">
    <property type="entry name" value="FliD"/>
</dbReference>
<dbReference type="Pfam" id="PF07195">
    <property type="entry name" value="FliD_C"/>
    <property type="match status" value="1"/>
</dbReference>
<evidence type="ECO:0000259" key="6">
    <source>
        <dbReference type="Pfam" id="PF02465"/>
    </source>
</evidence>
<dbReference type="InterPro" id="IPR010810">
    <property type="entry name" value="Flagellin_hook_IN_motif"/>
</dbReference>
<accession>A0ABN4YYS5</accession>
<name>A0ABN4YYS5_SPOUR</name>
<gene>
    <name evidence="8" type="ORF">SporoS204_13685</name>
</gene>
<dbReference type="Pfam" id="PF02465">
    <property type="entry name" value="FliD_N"/>
    <property type="match status" value="1"/>
</dbReference>
<feature type="domain" description="Flagellar hook-associated protein 2 C-terminal" evidence="7">
    <location>
        <begin position="245"/>
        <end position="509"/>
    </location>
</feature>
<organism evidence="8 9">
    <name type="scientific">Sporosarcina ureae</name>
    <dbReference type="NCBI Taxonomy" id="1571"/>
    <lineage>
        <taxon>Bacteria</taxon>
        <taxon>Bacillati</taxon>
        <taxon>Bacillota</taxon>
        <taxon>Bacilli</taxon>
        <taxon>Bacillales</taxon>
        <taxon>Caryophanaceae</taxon>
        <taxon>Sporosarcina</taxon>
    </lineage>
</organism>
<evidence type="ECO:0000256" key="5">
    <source>
        <dbReference type="RuleBase" id="RU362066"/>
    </source>
</evidence>
<dbReference type="InterPro" id="IPR010809">
    <property type="entry name" value="FliD_C"/>
</dbReference>
<reference evidence="8 9" key="1">
    <citation type="submission" date="2016-04" db="EMBL/GenBank/DDBJ databases">
        <title>Comparative Genomics and Epigenetics of Sporosarcina ureae.</title>
        <authorList>
            <person name="Oliver A.S."/>
            <person name="Cooper K.K."/>
        </authorList>
    </citation>
    <scope>NUCLEOTIDE SEQUENCE [LARGE SCALE GENOMIC DNA]</scope>
    <source>
        <strain evidence="8 9">S204</strain>
    </source>
</reference>
<evidence type="ECO:0000313" key="9">
    <source>
        <dbReference type="Proteomes" id="UP000192486"/>
    </source>
</evidence>
<evidence type="ECO:0000259" key="7">
    <source>
        <dbReference type="Pfam" id="PF07195"/>
    </source>
</evidence>
<dbReference type="EMBL" id="CP015108">
    <property type="protein sequence ID" value="ARF15110.1"/>
    <property type="molecule type" value="Genomic_DNA"/>
</dbReference>
<keyword evidence="3" id="KW-0175">Coiled coil</keyword>